<name>A0A931G7Y0_9ACTN</name>
<protein>
    <submittedName>
        <fullName evidence="1">Uncharacterized protein</fullName>
    </submittedName>
</protein>
<dbReference type="AlphaFoldDB" id="A0A931G7Y0"/>
<dbReference type="RefSeq" id="WP_196420479.1">
    <property type="nucleotide sequence ID" value="NZ_JADQTO010000043.1"/>
</dbReference>
<organism evidence="1 2">
    <name type="scientific">Actinoplanes aureus</name>
    <dbReference type="NCBI Taxonomy" id="2792083"/>
    <lineage>
        <taxon>Bacteria</taxon>
        <taxon>Bacillati</taxon>
        <taxon>Actinomycetota</taxon>
        <taxon>Actinomycetes</taxon>
        <taxon>Micromonosporales</taxon>
        <taxon>Micromonosporaceae</taxon>
        <taxon>Actinoplanes</taxon>
    </lineage>
</organism>
<accession>A0A931G7Y0</accession>
<reference evidence="1" key="1">
    <citation type="submission" date="2020-11" db="EMBL/GenBank/DDBJ databases">
        <title>Isolation and identification of active actinomycetes.</title>
        <authorList>
            <person name="Sun X."/>
        </authorList>
    </citation>
    <scope>NUCLEOTIDE SEQUENCE</scope>
    <source>
        <strain evidence="1">NEAU-A11</strain>
    </source>
</reference>
<gene>
    <name evidence="1" type="ORF">I4J89_45565</name>
</gene>
<keyword evidence="2" id="KW-1185">Reference proteome</keyword>
<dbReference type="Proteomes" id="UP000598146">
    <property type="component" value="Unassembled WGS sequence"/>
</dbReference>
<sequence>MFDFIVDGSPQAYADWAADYFEGDVDEGAVAAILAGKPLTPELVRSLRQTTNFDAIASEATSMGYPVAQP</sequence>
<comment type="caution">
    <text evidence="1">The sequence shown here is derived from an EMBL/GenBank/DDBJ whole genome shotgun (WGS) entry which is preliminary data.</text>
</comment>
<evidence type="ECO:0000313" key="1">
    <source>
        <dbReference type="EMBL" id="MBG0568709.1"/>
    </source>
</evidence>
<proteinExistence type="predicted"/>
<dbReference type="EMBL" id="JADQTO010000043">
    <property type="protein sequence ID" value="MBG0568709.1"/>
    <property type="molecule type" value="Genomic_DNA"/>
</dbReference>
<evidence type="ECO:0000313" key="2">
    <source>
        <dbReference type="Proteomes" id="UP000598146"/>
    </source>
</evidence>